<feature type="region of interest" description="Disordered" evidence="13">
    <location>
        <begin position="529"/>
        <end position="762"/>
    </location>
</feature>
<evidence type="ECO:0000313" key="16">
    <source>
        <dbReference type="Proteomes" id="UP001044222"/>
    </source>
</evidence>
<reference evidence="15" key="1">
    <citation type="submission" date="2021-01" db="EMBL/GenBank/DDBJ databases">
        <title>A chromosome-scale assembly of European eel, Anguilla anguilla.</title>
        <authorList>
            <person name="Henkel C."/>
            <person name="Jong-Raadsen S.A."/>
            <person name="Dufour S."/>
            <person name="Weltzien F.-A."/>
            <person name="Palstra A.P."/>
            <person name="Pelster B."/>
            <person name="Spaink H.P."/>
            <person name="Van Den Thillart G.E."/>
            <person name="Jansen H."/>
            <person name="Zahm M."/>
            <person name="Klopp C."/>
            <person name="Cedric C."/>
            <person name="Louis A."/>
            <person name="Berthelot C."/>
            <person name="Parey E."/>
            <person name="Roest Crollius H."/>
            <person name="Montfort J."/>
            <person name="Robinson-Rechavi M."/>
            <person name="Bucao C."/>
            <person name="Bouchez O."/>
            <person name="Gislard M."/>
            <person name="Lluch J."/>
            <person name="Milhes M."/>
            <person name="Lampietro C."/>
            <person name="Lopez Roques C."/>
            <person name="Donnadieu C."/>
            <person name="Braasch I."/>
            <person name="Desvignes T."/>
            <person name="Postlethwait J."/>
            <person name="Bobe J."/>
            <person name="Guiguen Y."/>
            <person name="Dirks R."/>
        </authorList>
    </citation>
    <scope>NUCLEOTIDE SEQUENCE</scope>
    <source>
        <strain evidence="15">Tag_6206</strain>
        <tissue evidence="15">Liver</tissue>
    </source>
</reference>
<dbReference type="PROSITE" id="PS50157">
    <property type="entry name" value="ZINC_FINGER_C2H2_2"/>
    <property type="match status" value="1"/>
</dbReference>
<evidence type="ECO:0000256" key="6">
    <source>
        <dbReference type="ARBA" id="ARBA00022771"/>
    </source>
</evidence>
<accession>A0A9D3MRB0</accession>
<evidence type="ECO:0000256" key="12">
    <source>
        <dbReference type="SAM" id="Coils"/>
    </source>
</evidence>
<evidence type="ECO:0000259" key="14">
    <source>
        <dbReference type="PROSITE" id="PS50157"/>
    </source>
</evidence>
<dbReference type="PANTHER" id="PTHR21502:SF8">
    <property type="entry name" value="CILIUM ASSEMBLY PROTEIN DZIP1L"/>
    <property type="match status" value="1"/>
</dbReference>
<proteinExistence type="inferred from homology"/>
<dbReference type="GO" id="GO:0005737">
    <property type="term" value="C:cytoplasm"/>
    <property type="evidence" value="ECO:0007669"/>
    <property type="project" value="TreeGrafter"/>
</dbReference>
<name>A0A9D3MRB0_ANGAN</name>
<evidence type="ECO:0000256" key="10">
    <source>
        <dbReference type="ARBA" id="ARBA00023273"/>
    </source>
</evidence>
<feature type="compositionally biased region" description="Low complexity" evidence="13">
    <location>
        <begin position="719"/>
        <end position="748"/>
    </location>
</feature>
<dbReference type="InterPro" id="IPR051241">
    <property type="entry name" value="DZIP_RILPL"/>
</dbReference>
<feature type="compositionally biased region" description="Polar residues" evidence="13">
    <location>
        <begin position="749"/>
        <end position="762"/>
    </location>
</feature>
<keyword evidence="9" id="KW-0206">Cytoskeleton</keyword>
<dbReference type="PANTHER" id="PTHR21502">
    <property type="entry name" value="ZINC FINGER PROTEIN DZIP1"/>
    <property type="match status" value="1"/>
</dbReference>
<evidence type="ECO:0000313" key="15">
    <source>
        <dbReference type="EMBL" id="KAG5851228.1"/>
    </source>
</evidence>
<feature type="compositionally biased region" description="Polar residues" evidence="13">
    <location>
        <begin position="536"/>
        <end position="560"/>
    </location>
</feature>
<dbReference type="Pfam" id="PF25977">
    <property type="entry name" value="DZIP1"/>
    <property type="match status" value="1"/>
</dbReference>
<sequence>MPGQQLPSEVFSALTAAPPWSPGPLQPLRFRTRREPVDWRRLGALDVDRVAREMDVAVLQEHINAVTFCDVEAERCPHCRGPVDPALLKVLRMSQLSTEYLLHCQDYLSAQLTGLEERLQGALSQLEQEGKERARLDAELQAVRQESRRRKKMIATQQLLLQAGASNYHKCHCCEKSFINYSYLQAHLQRRHPEVTDAERQKRRQVEQMEDGIEELRERLRLTQSKLEAEREAEALRKQQELEQQQKKEASERQELESWKEEERRKFQQEIGDLKQLLLQEFKDISNQGSSIEAKLQELQVRPVAVSNLGTLRDEEEQDDREARERELRRESELRGERELRRDNELMGKIAQQKSKWKRRLHDIHSGHLLEKQELQNENERLRMALSSDQKTALQSLQQQISSLAAQMKRKDKIIQSQEEKIKKLSTRPVAASPVIPDEESSELEEQEDLGDSGDRTQKSSLSRSFRPILEGKLEDRLESMGLRKGTKGISKQTFRSLSSLVTGQRQQKARQFSDLLGLRETLTQEVTHRVRRQWRSQGSPLPTVSTNRRTPVSPKQQKSPKARSPTVKAPAKQVQSQAPQPAPRSTVPLQAPRTRPQRNSTPPFSSEEDSTRDAAPISSPRSKSMPSVRVVQSGVKQNLAADAGDDWSDSEPSEGPVSNRTPKSQGSVVQSLTRSLERQLSSPRTKPVGGTRVMPPATASSHRPRPVVQLSDEDSDLELSSIEDISPQAAVGRARGRGSADSAGSPGTSVWSSSASRGGGW</sequence>
<evidence type="ECO:0000256" key="7">
    <source>
        <dbReference type="ARBA" id="ARBA00022833"/>
    </source>
</evidence>
<dbReference type="InterPro" id="IPR013087">
    <property type="entry name" value="Znf_C2H2_type"/>
</dbReference>
<evidence type="ECO:0000256" key="2">
    <source>
        <dbReference type="ARBA" id="ARBA00004120"/>
    </source>
</evidence>
<dbReference type="GO" id="GO:0060271">
    <property type="term" value="P:cilium assembly"/>
    <property type="evidence" value="ECO:0007669"/>
    <property type="project" value="UniProtKB-ARBA"/>
</dbReference>
<organism evidence="15 16">
    <name type="scientific">Anguilla anguilla</name>
    <name type="common">European freshwater eel</name>
    <name type="synonym">Muraena anguilla</name>
    <dbReference type="NCBI Taxonomy" id="7936"/>
    <lineage>
        <taxon>Eukaryota</taxon>
        <taxon>Metazoa</taxon>
        <taxon>Chordata</taxon>
        <taxon>Craniata</taxon>
        <taxon>Vertebrata</taxon>
        <taxon>Euteleostomi</taxon>
        <taxon>Actinopterygii</taxon>
        <taxon>Neopterygii</taxon>
        <taxon>Teleostei</taxon>
        <taxon>Anguilliformes</taxon>
        <taxon>Anguillidae</taxon>
        <taxon>Anguilla</taxon>
    </lineage>
</organism>
<dbReference type="EMBL" id="JAFIRN010000004">
    <property type="protein sequence ID" value="KAG5851228.1"/>
    <property type="molecule type" value="Genomic_DNA"/>
</dbReference>
<evidence type="ECO:0000256" key="5">
    <source>
        <dbReference type="ARBA" id="ARBA00022723"/>
    </source>
</evidence>
<evidence type="ECO:0000256" key="9">
    <source>
        <dbReference type="ARBA" id="ARBA00023212"/>
    </source>
</evidence>
<dbReference type="GO" id="GO:0008270">
    <property type="term" value="F:zinc ion binding"/>
    <property type="evidence" value="ECO:0007669"/>
    <property type="project" value="UniProtKB-KW"/>
</dbReference>
<feature type="compositionally biased region" description="Polar residues" evidence="13">
    <location>
        <begin position="657"/>
        <end position="685"/>
    </location>
</feature>
<comment type="subcellular location">
    <subcellularLocation>
        <location evidence="2">Cytoplasm</location>
        <location evidence="2">Cytoskeleton</location>
        <location evidence="2">Cilium basal body</location>
    </subcellularLocation>
    <subcellularLocation>
        <location evidence="1">Cytoplasm</location>
        <location evidence="1">Cytoskeleton</location>
        <location evidence="1">Microtubule organizing center</location>
        <location evidence="1">Centrosome</location>
        <location evidence="1">Centriole</location>
    </subcellularLocation>
</comment>
<evidence type="ECO:0000256" key="1">
    <source>
        <dbReference type="ARBA" id="ARBA00004114"/>
    </source>
</evidence>
<feature type="region of interest" description="Disordered" evidence="13">
    <location>
        <begin position="420"/>
        <end position="468"/>
    </location>
</feature>
<keyword evidence="7" id="KW-0862">Zinc</keyword>
<evidence type="ECO:0000256" key="13">
    <source>
        <dbReference type="SAM" id="MobiDB-lite"/>
    </source>
</evidence>
<evidence type="ECO:0000256" key="8">
    <source>
        <dbReference type="ARBA" id="ARBA00023054"/>
    </source>
</evidence>
<feature type="domain" description="C2H2-type" evidence="14">
    <location>
        <begin position="169"/>
        <end position="192"/>
    </location>
</feature>
<keyword evidence="16" id="KW-1185">Reference proteome</keyword>
<feature type="coiled-coil region" evidence="12">
    <location>
        <begin position="109"/>
        <end position="146"/>
    </location>
</feature>
<dbReference type="GO" id="GO:0036064">
    <property type="term" value="C:ciliary basal body"/>
    <property type="evidence" value="ECO:0007669"/>
    <property type="project" value="TreeGrafter"/>
</dbReference>
<evidence type="ECO:0000256" key="3">
    <source>
        <dbReference type="ARBA" id="ARBA00009131"/>
    </source>
</evidence>
<keyword evidence="5" id="KW-0479">Metal-binding</keyword>
<keyword evidence="10" id="KW-0966">Cell projection</keyword>
<keyword evidence="4" id="KW-0963">Cytoplasm</keyword>
<gene>
    <name evidence="15" type="ORF">ANANG_G00090840</name>
</gene>
<dbReference type="AlphaFoldDB" id="A0A9D3MRB0"/>
<keyword evidence="6 11" id="KW-0863">Zinc-finger</keyword>
<dbReference type="GO" id="GO:0005814">
    <property type="term" value="C:centriole"/>
    <property type="evidence" value="ECO:0007669"/>
    <property type="project" value="UniProtKB-SubCell"/>
</dbReference>
<feature type="compositionally biased region" description="Acidic residues" evidence="13">
    <location>
        <begin position="644"/>
        <end position="653"/>
    </location>
</feature>
<dbReference type="PROSITE" id="PS00028">
    <property type="entry name" value="ZINC_FINGER_C2H2_1"/>
    <property type="match status" value="1"/>
</dbReference>
<dbReference type="InterPro" id="IPR032714">
    <property type="entry name" value="DZIP1_N"/>
</dbReference>
<protein>
    <recommendedName>
        <fullName evidence="14">C2H2-type domain-containing protein</fullName>
    </recommendedName>
</protein>
<dbReference type="Pfam" id="PF13815">
    <property type="entry name" value="Dzip-like_N"/>
    <property type="match status" value="1"/>
</dbReference>
<feature type="compositionally biased region" description="Acidic residues" evidence="13">
    <location>
        <begin position="437"/>
        <end position="452"/>
    </location>
</feature>
<dbReference type="Proteomes" id="UP001044222">
    <property type="component" value="Unassembled WGS sequence"/>
</dbReference>
<dbReference type="InterPro" id="IPR058883">
    <property type="entry name" value="DZIP1_dom"/>
</dbReference>
<comment type="caution">
    <text evidence="15">The sequence shown here is derived from an EMBL/GenBank/DDBJ whole genome shotgun (WGS) entry which is preliminary data.</text>
</comment>
<feature type="region of interest" description="Disordered" evidence="13">
    <location>
        <begin position="238"/>
        <end position="259"/>
    </location>
</feature>
<evidence type="ECO:0000256" key="4">
    <source>
        <dbReference type="ARBA" id="ARBA00022490"/>
    </source>
</evidence>
<evidence type="ECO:0000256" key="11">
    <source>
        <dbReference type="PROSITE-ProRule" id="PRU00042"/>
    </source>
</evidence>
<keyword evidence="8 12" id="KW-0175">Coiled coil</keyword>
<comment type="similarity">
    <text evidence="3">Belongs to the DZIP C2H2-type zinc-finger protein family.</text>
</comment>